<dbReference type="RefSeq" id="WP_100112384.1">
    <property type="nucleotide sequence ID" value="NZ_CP023976.1"/>
</dbReference>
<evidence type="ECO:0000313" key="2">
    <source>
        <dbReference type="Proteomes" id="UP000195880"/>
    </source>
</evidence>
<geneLocation type="plasmid" evidence="2">
    <name>pmdjk44.1</name>
</geneLocation>
<dbReference type="Proteomes" id="UP000195880">
    <property type="component" value="Plasmid pMDJK44.1"/>
</dbReference>
<reference evidence="1 2" key="1">
    <citation type="submission" date="2017-10" db="EMBL/GenBank/DDBJ databases">
        <title>Streptomyces alboflavus Genome sequencing and assembly.</title>
        <authorList>
            <person name="Wang Y."/>
            <person name="Du B."/>
            <person name="Ding Y."/>
            <person name="Liu H."/>
            <person name="Hou Q."/>
            <person name="Liu K."/>
            <person name="Wang C."/>
            <person name="Yao L."/>
        </authorList>
    </citation>
    <scope>NUCLEOTIDE SEQUENCE [LARGE SCALE GENOMIC DNA]</scope>
    <source>
        <strain evidence="1 2">MDJK44</strain>
        <plasmid evidence="2">Plasmid pmdjk44.1</plasmid>
    </source>
</reference>
<dbReference type="KEGG" id="salf:SMD44_p10039"/>
<protein>
    <submittedName>
        <fullName evidence="1">Uncharacterized protein</fullName>
    </submittedName>
</protein>
<name>A0A291W3E2_9ACTN</name>
<sequence length="192" mass="20343">MPLARYALQYASQLAELLGPDWRAGGCGSATFAVLSGPGIELGVSTASPLRAGSEVRVETRLRSDLAWPRRTDYHGKVQGTAGDPAAVAEAIRREVLPAWTALVTELEARTRLQRSSLRQFASLAAATVGEGATIHYGSRPGVADLRWDGGWAVLWADDKGCISSPHVQTRHVRGAEALLAMLTAISPSAVS</sequence>
<dbReference type="AlphaFoldDB" id="A0A291W3E2"/>
<gene>
    <name evidence="1" type="ORF">SMD44_p10039</name>
</gene>
<keyword evidence="2" id="KW-1185">Reference proteome</keyword>
<keyword evidence="1" id="KW-0614">Plasmid</keyword>
<dbReference type="EMBL" id="CP023976">
    <property type="protein sequence ID" value="ATM24538.1"/>
    <property type="molecule type" value="Genomic_DNA"/>
</dbReference>
<organism evidence="1 2">
    <name type="scientific">Streptomyces alboflavus</name>
    <dbReference type="NCBI Taxonomy" id="67267"/>
    <lineage>
        <taxon>Bacteria</taxon>
        <taxon>Bacillati</taxon>
        <taxon>Actinomycetota</taxon>
        <taxon>Actinomycetes</taxon>
        <taxon>Kitasatosporales</taxon>
        <taxon>Streptomycetaceae</taxon>
        <taxon>Streptomyces</taxon>
    </lineage>
</organism>
<proteinExistence type="predicted"/>
<accession>A0A291W3E2</accession>
<evidence type="ECO:0000313" key="1">
    <source>
        <dbReference type="EMBL" id="ATM24538.1"/>
    </source>
</evidence>